<protein>
    <submittedName>
        <fullName evidence="1">Uncharacterized protein</fullName>
    </submittedName>
</protein>
<dbReference type="Proteomes" id="UP000004994">
    <property type="component" value="Chromosome 4"/>
</dbReference>
<dbReference type="EnsemblPlants" id="Solyc04g024980.2.1">
    <property type="protein sequence ID" value="Solyc04g024980.2.1"/>
    <property type="gene ID" value="Solyc04g024980.2"/>
</dbReference>
<organism evidence="1">
    <name type="scientific">Solanum lycopersicum</name>
    <name type="common">Tomato</name>
    <name type="synonym">Lycopersicon esculentum</name>
    <dbReference type="NCBI Taxonomy" id="4081"/>
    <lineage>
        <taxon>Eukaryota</taxon>
        <taxon>Viridiplantae</taxon>
        <taxon>Streptophyta</taxon>
        <taxon>Embryophyta</taxon>
        <taxon>Tracheophyta</taxon>
        <taxon>Spermatophyta</taxon>
        <taxon>Magnoliopsida</taxon>
        <taxon>eudicotyledons</taxon>
        <taxon>Gunneridae</taxon>
        <taxon>Pentapetalae</taxon>
        <taxon>asterids</taxon>
        <taxon>lamiids</taxon>
        <taxon>Solanales</taxon>
        <taxon>Solanaceae</taxon>
        <taxon>Solanoideae</taxon>
        <taxon>Solaneae</taxon>
        <taxon>Solanum</taxon>
        <taxon>Solanum subgen. Lycopersicon</taxon>
    </lineage>
</organism>
<dbReference type="AlphaFoldDB" id="A0A3Q7GTM1"/>
<keyword evidence="2" id="KW-1185">Reference proteome</keyword>
<reference evidence="1" key="2">
    <citation type="submission" date="2019-01" db="UniProtKB">
        <authorList>
            <consortium name="EnsemblPlants"/>
        </authorList>
    </citation>
    <scope>IDENTIFICATION</scope>
    <source>
        <strain evidence="1">cv. Heinz 1706</strain>
    </source>
</reference>
<reference evidence="1" key="1">
    <citation type="journal article" date="2012" name="Nature">
        <title>The tomato genome sequence provides insights into fleshy fruit evolution.</title>
        <authorList>
            <consortium name="Tomato Genome Consortium"/>
        </authorList>
    </citation>
    <scope>NUCLEOTIDE SEQUENCE [LARGE SCALE GENOMIC DNA]</scope>
    <source>
        <strain evidence="1">cv. Heinz 1706</strain>
    </source>
</reference>
<accession>A0A3Q7GTM1</accession>
<evidence type="ECO:0000313" key="2">
    <source>
        <dbReference type="Proteomes" id="UP000004994"/>
    </source>
</evidence>
<dbReference type="Gramene" id="Solyc04g024980.2.1">
    <property type="protein sequence ID" value="Solyc04g024980.2.1"/>
    <property type="gene ID" value="Solyc04g024980.2"/>
</dbReference>
<dbReference type="InParanoid" id="A0A3Q7GTM1"/>
<proteinExistence type="predicted"/>
<sequence length="58" mass="6843">MYHLHPYFPHCFAMKPISNGNTFTRPPIFTLSTREIVKPITTIVITIWEKPFSMKDFT</sequence>
<name>A0A3Q7GTM1_SOLLC</name>
<evidence type="ECO:0000313" key="1">
    <source>
        <dbReference type="EnsemblPlants" id="Solyc04g024980.2.1"/>
    </source>
</evidence>